<comment type="caution">
    <text evidence="2">The sequence shown here is derived from an EMBL/GenBank/DDBJ whole genome shotgun (WGS) entry which is preliminary data.</text>
</comment>
<name>A0A540UX05_STRSU</name>
<evidence type="ECO:0000313" key="2">
    <source>
        <dbReference type="EMBL" id="TQE88977.1"/>
    </source>
</evidence>
<dbReference type="SUPFAM" id="SSF55729">
    <property type="entry name" value="Acyl-CoA N-acyltransferases (Nat)"/>
    <property type="match status" value="1"/>
</dbReference>
<dbReference type="Pfam" id="PF00583">
    <property type="entry name" value="Acetyltransf_1"/>
    <property type="match status" value="1"/>
</dbReference>
<dbReference type="Gene3D" id="3.40.630.30">
    <property type="match status" value="1"/>
</dbReference>
<dbReference type="InterPro" id="IPR008125">
    <property type="entry name" value="Streptothricin_AcTrfase"/>
</dbReference>
<sequence>MITKENKEDILLPNQAFPIRGKLLVNYHNQTWSHSVQLAETIEWQTFPDEPYNFEEMEKEFHFIGAYDDNTCVELAILQEDMFNYIYLYDLKINQDYRKQGIASQLIEKSKEIALSKGYRGIRTIAQDNNLNACLFYLSQGFEIGGFNTHDYKGTQQEGNADIYFYLDCENT</sequence>
<dbReference type="GO" id="GO:0016747">
    <property type="term" value="F:acyltransferase activity, transferring groups other than amino-acyl groups"/>
    <property type="evidence" value="ECO:0007669"/>
    <property type="project" value="InterPro"/>
</dbReference>
<evidence type="ECO:0000313" key="3">
    <source>
        <dbReference type="Proteomes" id="UP000315224"/>
    </source>
</evidence>
<proteinExistence type="predicted"/>
<evidence type="ECO:0000259" key="1">
    <source>
        <dbReference type="PROSITE" id="PS51186"/>
    </source>
</evidence>
<dbReference type="AlphaFoldDB" id="A0A540UX05"/>
<accession>A0A540UX05</accession>
<reference evidence="2 3" key="1">
    <citation type="submission" date="2019-06" db="EMBL/GenBank/DDBJ databases">
        <title>Comprehensive assessment of Oxford Nanopore MinION sequencing for bacterial characterization and routine diagnosis.</title>
        <authorList>
            <person name="Tan S."/>
            <person name="Dvorak C.M.T."/>
            <person name="Gebhart C."/>
            <person name="Estrada A."/>
            <person name="Marthaler D.G."/>
            <person name="Murtaugh M.P."/>
        </authorList>
    </citation>
    <scope>NUCLEOTIDE SEQUENCE [LARGE SCALE GENOMIC DNA]</scope>
    <source>
        <strain evidence="2 3">2017UMN1435.21</strain>
    </source>
</reference>
<feature type="domain" description="N-acetyltransferase" evidence="1">
    <location>
        <begin position="25"/>
        <end position="170"/>
    </location>
</feature>
<dbReference type="Proteomes" id="UP000315224">
    <property type="component" value="Unassembled WGS sequence"/>
</dbReference>
<dbReference type="InterPro" id="IPR016181">
    <property type="entry name" value="Acyl_CoA_acyltransferase"/>
</dbReference>
<keyword evidence="2" id="KW-0808">Transferase</keyword>
<gene>
    <name evidence="2" type="ORF">FH692_04100</name>
</gene>
<dbReference type="PROSITE" id="PS51186">
    <property type="entry name" value="GNAT"/>
    <property type="match status" value="1"/>
</dbReference>
<dbReference type="InterPro" id="IPR000182">
    <property type="entry name" value="GNAT_dom"/>
</dbReference>
<protein>
    <submittedName>
        <fullName evidence="2">GNAT family N-acetyltransferase</fullName>
    </submittedName>
</protein>
<dbReference type="PRINTS" id="PR01754">
    <property type="entry name" value="SACTRNSFRASE"/>
</dbReference>
<dbReference type="EMBL" id="VIEK01000005">
    <property type="protein sequence ID" value="TQE88977.1"/>
    <property type="molecule type" value="Genomic_DNA"/>
</dbReference>
<dbReference type="CDD" id="cd04301">
    <property type="entry name" value="NAT_SF"/>
    <property type="match status" value="1"/>
</dbReference>
<organism evidence="2 3">
    <name type="scientific">Streptococcus suis</name>
    <dbReference type="NCBI Taxonomy" id="1307"/>
    <lineage>
        <taxon>Bacteria</taxon>
        <taxon>Bacillati</taxon>
        <taxon>Bacillota</taxon>
        <taxon>Bacilli</taxon>
        <taxon>Lactobacillales</taxon>
        <taxon>Streptococcaceae</taxon>
        <taxon>Streptococcus</taxon>
    </lineage>
</organism>